<name>A0A0A8Z2C0_ARUDO</name>
<sequence>MILDTSLGGVDTSSVTLLLLQQKPLSVSPPSLSVIFEPVVI</sequence>
<proteinExistence type="predicted"/>
<accession>A0A0A8Z2C0</accession>
<dbReference type="EMBL" id="GBRH01268898">
    <property type="protein sequence ID" value="JAD28997.1"/>
    <property type="molecule type" value="Transcribed_RNA"/>
</dbReference>
<dbReference type="AlphaFoldDB" id="A0A0A8Z2C0"/>
<evidence type="ECO:0000313" key="1">
    <source>
        <dbReference type="EMBL" id="JAD28997.1"/>
    </source>
</evidence>
<reference evidence="1" key="1">
    <citation type="submission" date="2014-09" db="EMBL/GenBank/DDBJ databases">
        <authorList>
            <person name="Magalhaes I.L.F."/>
            <person name="Oliveira U."/>
            <person name="Santos F.R."/>
            <person name="Vidigal T.H.D.A."/>
            <person name="Brescovit A.D."/>
            <person name="Santos A.J."/>
        </authorList>
    </citation>
    <scope>NUCLEOTIDE SEQUENCE</scope>
    <source>
        <tissue evidence="1">Shoot tissue taken approximately 20 cm above the soil surface</tissue>
    </source>
</reference>
<organism evidence="1">
    <name type="scientific">Arundo donax</name>
    <name type="common">Giant reed</name>
    <name type="synonym">Donax arundinaceus</name>
    <dbReference type="NCBI Taxonomy" id="35708"/>
    <lineage>
        <taxon>Eukaryota</taxon>
        <taxon>Viridiplantae</taxon>
        <taxon>Streptophyta</taxon>
        <taxon>Embryophyta</taxon>
        <taxon>Tracheophyta</taxon>
        <taxon>Spermatophyta</taxon>
        <taxon>Magnoliopsida</taxon>
        <taxon>Liliopsida</taxon>
        <taxon>Poales</taxon>
        <taxon>Poaceae</taxon>
        <taxon>PACMAD clade</taxon>
        <taxon>Arundinoideae</taxon>
        <taxon>Arundineae</taxon>
        <taxon>Arundo</taxon>
    </lineage>
</organism>
<protein>
    <submittedName>
        <fullName evidence="1">Uncharacterized protein</fullName>
    </submittedName>
</protein>
<reference evidence="1" key="2">
    <citation type="journal article" date="2015" name="Data Brief">
        <title>Shoot transcriptome of the giant reed, Arundo donax.</title>
        <authorList>
            <person name="Barrero R.A."/>
            <person name="Guerrero F.D."/>
            <person name="Moolhuijzen P."/>
            <person name="Goolsby J.A."/>
            <person name="Tidwell J."/>
            <person name="Bellgard S.E."/>
            <person name="Bellgard M.I."/>
        </authorList>
    </citation>
    <scope>NUCLEOTIDE SEQUENCE</scope>
    <source>
        <tissue evidence="1">Shoot tissue taken approximately 20 cm above the soil surface</tissue>
    </source>
</reference>